<evidence type="ECO:0000313" key="1">
    <source>
        <dbReference type="EMBL" id="JAD58018.1"/>
    </source>
</evidence>
<sequence>MCALACQVLVRSGFSRLRCSLCSLIYGDTAPFVATPGNGLVCMTPSQELSPSQWPFPFSKTLINWA</sequence>
<reference evidence="1" key="1">
    <citation type="submission" date="2014-09" db="EMBL/GenBank/DDBJ databases">
        <authorList>
            <person name="Magalhaes I.L.F."/>
            <person name="Oliveira U."/>
            <person name="Santos F.R."/>
            <person name="Vidigal T.H.D.A."/>
            <person name="Brescovit A.D."/>
            <person name="Santos A.J."/>
        </authorList>
    </citation>
    <scope>NUCLEOTIDE SEQUENCE</scope>
    <source>
        <tissue evidence="1">Shoot tissue taken approximately 20 cm above the soil surface</tissue>
    </source>
</reference>
<name>A0A0A9B793_ARUDO</name>
<reference evidence="1" key="2">
    <citation type="journal article" date="2015" name="Data Brief">
        <title>Shoot transcriptome of the giant reed, Arundo donax.</title>
        <authorList>
            <person name="Barrero R.A."/>
            <person name="Guerrero F.D."/>
            <person name="Moolhuijzen P."/>
            <person name="Goolsby J.A."/>
            <person name="Tidwell J."/>
            <person name="Bellgard S.E."/>
            <person name="Bellgard M.I."/>
        </authorList>
    </citation>
    <scope>NUCLEOTIDE SEQUENCE</scope>
    <source>
        <tissue evidence="1">Shoot tissue taken approximately 20 cm above the soil surface</tissue>
    </source>
</reference>
<dbReference type="EMBL" id="GBRH01239877">
    <property type="protein sequence ID" value="JAD58018.1"/>
    <property type="molecule type" value="Transcribed_RNA"/>
</dbReference>
<organism evidence="1">
    <name type="scientific">Arundo donax</name>
    <name type="common">Giant reed</name>
    <name type="synonym">Donax arundinaceus</name>
    <dbReference type="NCBI Taxonomy" id="35708"/>
    <lineage>
        <taxon>Eukaryota</taxon>
        <taxon>Viridiplantae</taxon>
        <taxon>Streptophyta</taxon>
        <taxon>Embryophyta</taxon>
        <taxon>Tracheophyta</taxon>
        <taxon>Spermatophyta</taxon>
        <taxon>Magnoliopsida</taxon>
        <taxon>Liliopsida</taxon>
        <taxon>Poales</taxon>
        <taxon>Poaceae</taxon>
        <taxon>PACMAD clade</taxon>
        <taxon>Arundinoideae</taxon>
        <taxon>Arundineae</taxon>
        <taxon>Arundo</taxon>
    </lineage>
</organism>
<protein>
    <submittedName>
        <fullName evidence="1">Uncharacterized protein</fullName>
    </submittedName>
</protein>
<dbReference type="AlphaFoldDB" id="A0A0A9B793"/>
<accession>A0A0A9B793</accession>
<proteinExistence type="predicted"/>